<name>A0A6B0GSJ5_9EURY</name>
<evidence type="ECO:0000313" key="4">
    <source>
        <dbReference type="Proteomes" id="UP000451471"/>
    </source>
</evidence>
<evidence type="ECO:0000256" key="2">
    <source>
        <dbReference type="SAM" id="Phobius"/>
    </source>
</evidence>
<feature type="transmembrane region" description="Helical" evidence="2">
    <location>
        <begin position="61"/>
        <end position="88"/>
    </location>
</feature>
<evidence type="ECO:0000313" key="3">
    <source>
        <dbReference type="EMBL" id="MWG35603.1"/>
    </source>
</evidence>
<gene>
    <name evidence="3" type="ORF">GQS65_14100</name>
</gene>
<dbReference type="RefSeq" id="WP_158205264.1">
    <property type="nucleotide sequence ID" value="NZ_WSZK01000023.1"/>
</dbReference>
<dbReference type="Proteomes" id="UP000451471">
    <property type="component" value="Unassembled WGS sequence"/>
</dbReference>
<comment type="caution">
    <text evidence="3">The sequence shown here is derived from an EMBL/GenBank/DDBJ whole genome shotgun (WGS) entry which is preliminary data.</text>
</comment>
<sequence>MANASSEGAAGERERPAQQSPSSSLGSSLLARAVGFVVAMFAIGFGIDILIVPLIGDSEMIQVIIAIFLCLGLITILLTVLAGVLALVRRVRR</sequence>
<keyword evidence="2" id="KW-1133">Transmembrane helix</keyword>
<keyword evidence="2" id="KW-0812">Transmembrane</keyword>
<accession>A0A6B0GSJ5</accession>
<feature type="region of interest" description="Disordered" evidence="1">
    <location>
        <begin position="1"/>
        <end position="25"/>
    </location>
</feature>
<protein>
    <submittedName>
        <fullName evidence="3">Uncharacterized protein</fullName>
    </submittedName>
</protein>
<organism evidence="3 4">
    <name type="scientific">Halomarina oriensis</name>
    <dbReference type="NCBI Taxonomy" id="671145"/>
    <lineage>
        <taxon>Archaea</taxon>
        <taxon>Methanobacteriati</taxon>
        <taxon>Methanobacteriota</taxon>
        <taxon>Stenosarchaea group</taxon>
        <taxon>Halobacteria</taxon>
        <taxon>Halobacteriales</taxon>
        <taxon>Natronomonadaceae</taxon>
        <taxon>Halomarina</taxon>
    </lineage>
</organism>
<proteinExistence type="predicted"/>
<keyword evidence="2" id="KW-0472">Membrane</keyword>
<keyword evidence="4" id="KW-1185">Reference proteome</keyword>
<feature type="transmembrane region" description="Helical" evidence="2">
    <location>
        <begin position="29"/>
        <end position="55"/>
    </location>
</feature>
<dbReference type="EMBL" id="WSZK01000023">
    <property type="protein sequence ID" value="MWG35603.1"/>
    <property type="molecule type" value="Genomic_DNA"/>
</dbReference>
<reference evidence="3 4" key="1">
    <citation type="submission" date="2019-12" db="EMBL/GenBank/DDBJ databases">
        <title>Halocatena pleomorpha gen. nov. sp. nov., an extremely halophilic archaeon of family Halobacteriaceae isolated from saltpan soil.</title>
        <authorList>
            <person name="Pal Y."/>
            <person name="Verma A."/>
            <person name="Krishnamurthi S."/>
            <person name="Kumar P."/>
        </authorList>
    </citation>
    <scope>NUCLEOTIDE SEQUENCE [LARGE SCALE GENOMIC DNA]</scope>
    <source>
        <strain evidence="3 4">JCM 16495</strain>
    </source>
</reference>
<evidence type="ECO:0000256" key="1">
    <source>
        <dbReference type="SAM" id="MobiDB-lite"/>
    </source>
</evidence>
<dbReference type="AlphaFoldDB" id="A0A6B0GSJ5"/>